<dbReference type="HAMAP" id="MF_01310">
    <property type="entry name" value="Ribosomal_uS11"/>
    <property type="match status" value="1"/>
</dbReference>
<evidence type="ECO:0000256" key="3">
    <source>
        <dbReference type="ARBA" id="ARBA00023274"/>
    </source>
</evidence>
<name>A0A1S5R1Y1_9CHLO</name>
<sequence length="284" mass="31736">MKKLTLKPRKVAQRLQQGSVATGNTDKKQETRNNFSQDRRKIVSPKSAEKLSVSRPQASVASLSQNCQSEDLGKIVTVATGKPGRLQSNPSGSFQRPRNNKQQTTNKNTRASQDRRKIVSLKTAGERSEFVPKLSVSRPQTPVCSYQSQDRRRPRVLVSPKTADSAPVLKPKKNYFIHIHTTFNNTLINVTNFKGDTIAWASGGSIGFKNSRKKGSFVARQVGYALGRKCRKKKIKHVQVKVKGLGYSKKNAIRGIKSSGIKIKEIHEITGIPYNGCRLRKKRR</sequence>
<dbReference type="InterPro" id="IPR036967">
    <property type="entry name" value="Ribosomal_uS11_sf"/>
</dbReference>
<dbReference type="AlphaFoldDB" id="A0A1S5R1Y1"/>
<evidence type="ECO:0000256" key="4">
    <source>
        <dbReference type="SAM" id="MobiDB-lite"/>
    </source>
</evidence>
<dbReference type="NCBIfam" id="NF003698">
    <property type="entry name" value="PRK05309.1"/>
    <property type="match status" value="1"/>
</dbReference>
<keyword evidence="3" id="KW-0687">Ribonucleoprotein</keyword>
<dbReference type="Pfam" id="PF00411">
    <property type="entry name" value="Ribosomal_S11"/>
    <property type="match status" value="1"/>
</dbReference>
<keyword evidence="2 5" id="KW-0689">Ribosomal protein</keyword>
<dbReference type="GeneID" id="35414630"/>
<protein>
    <submittedName>
        <fullName evidence="5">Ribosomal protein S11</fullName>
    </submittedName>
</protein>
<dbReference type="EMBL" id="KX013548">
    <property type="protein sequence ID" value="ANA57087.1"/>
    <property type="molecule type" value="Genomic_DNA"/>
</dbReference>
<dbReference type="GO" id="GO:1990904">
    <property type="term" value="C:ribonucleoprotein complex"/>
    <property type="evidence" value="ECO:0007669"/>
    <property type="project" value="UniProtKB-KW"/>
</dbReference>
<evidence type="ECO:0000256" key="2">
    <source>
        <dbReference type="ARBA" id="ARBA00022980"/>
    </source>
</evidence>
<dbReference type="RefSeq" id="YP_009449543.1">
    <property type="nucleotide sequence ID" value="NC_036614.1"/>
</dbReference>
<dbReference type="GO" id="GO:0003735">
    <property type="term" value="F:structural constituent of ribosome"/>
    <property type="evidence" value="ECO:0007669"/>
    <property type="project" value="InterPro"/>
</dbReference>
<feature type="compositionally biased region" description="Low complexity" evidence="4">
    <location>
        <begin position="100"/>
        <end position="109"/>
    </location>
</feature>
<dbReference type="GO" id="GO:0006412">
    <property type="term" value="P:translation"/>
    <property type="evidence" value="ECO:0007669"/>
    <property type="project" value="InterPro"/>
</dbReference>
<gene>
    <name evidence="5" type="primary">rps11</name>
</gene>
<accession>A0A1S5R1Y1</accession>
<dbReference type="GO" id="GO:0005840">
    <property type="term" value="C:ribosome"/>
    <property type="evidence" value="ECO:0007669"/>
    <property type="project" value="UniProtKB-KW"/>
</dbReference>
<dbReference type="InterPro" id="IPR001971">
    <property type="entry name" value="Ribosomal_uS11"/>
</dbReference>
<evidence type="ECO:0000313" key="5">
    <source>
        <dbReference type="EMBL" id="ANA57087.1"/>
    </source>
</evidence>
<keyword evidence="5" id="KW-0496">Mitochondrion</keyword>
<feature type="compositionally biased region" description="Basic and acidic residues" evidence="4">
    <location>
        <begin position="25"/>
        <end position="41"/>
    </location>
</feature>
<feature type="compositionally biased region" description="Polar residues" evidence="4">
    <location>
        <begin position="54"/>
        <end position="66"/>
    </location>
</feature>
<feature type="compositionally biased region" description="Polar residues" evidence="4">
    <location>
        <begin position="14"/>
        <end position="24"/>
    </location>
</feature>
<dbReference type="Gene3D" id="3.30.420.80">
    <property type="entry name" value="Ribosomal protein S11"/>
    <property type="match status" value="1"/>
</dbReference>
<feature type="region of interest" description="Disordered" evidence="4">
    <location>
        <begin position="80"/>
        <end position="115"/>
    </location>
</feature>
<feature type="region of interest" description="Disordered" evidence="4">
    <location>
        <begin position="1"/>
        <end position="66"/>
    </location>
</feature>
<dbReference type="PANTHER" id="PTHR11759">
    <property type="entry name" value="40S RIBOSOMAL PROTEIN S14/30S RIBOSOMAL PROTEIN S11"/>
    <property type="match status" value="1"/>
</dbReference>
<evidence type="ECO:0000256" key="1">
    <source>
        <dbReference type="ARBA" id="ARBA00006194"/>
    </source>
</evidence>
<reference evidence="5" key="1">
    <citation type="journal article" date="2017" name="J. Phycol.">
        <title>Complete mitochondrial genomes of prasinophyte algae Pyramimonas parkeae and Cymbomonas tetramitiformis.</title>
        <authorList>
            <person name="Satjarak A."/>
            <person name="Burns J.A."/>
            <person name="Kim E."/>
            <person name="Graham L.E."/>
        </authorList>
    </citation>
    <scope>NUCLEOTIDE SEQUENCE</scope>
    <source>
        <strain evidence="5">PLY262</strain>
    </source>
</reference>
<dbReference type="SUPFAM" id="SSF53137">
    <property type="entry name" value="Translational machinery components"/>
    <property type="match status" value="1"/>
</dbReference>
<comment type="similarity">
    <text evidence="1">Belongs to the universal ribosomal protein uS11 family.</text>
</comment>
<geneLocation type="mitochondrion" evidence="5"/>
<proteinExistence type="inferred from homology"/>
<organism evidence="5">
    <name type="scientific">Cymbomonas tetramitiformis</name>
    <dbReference type="NCBI Taxonomy" id="36881"/>
    <lineage>
        <taxon>Eukaryota</taxon>
        <taxon>Viridiplantae</taxon>
        <taxon>Chlorophyta</taxon>
        <taxon>Pyramimonadophyceae</taxon>
        <taxon>Pyramimonadales</taxon>
        <taxon>Pyramimonadaceae</taxon>
        <taxon>Cymbomonas</taxon>
    </lineage>
</organism>
<feature type="compositionally biased region" description="Basic residues" evidence="4">
    <location>
        <begin position="1"/>
        <end position="12"/>
    </location>
</feature>
<feature type="compositionally biased region" description="Polar residues" evidence="4">
    <location>
        <begin position="86"/>
        <end position="97"/>
    </location>
</feature>